<dbReference type="Pfam" id="PF21742">
    <property type="entry name" value="DUF6868"/>
    <property type="match status" value="1"/>
</dbReference>
<feature type="transmembrane region" description="Helical" evidence="1">
    <location>
        <begin position="53"/>
        <end position="76"/>
    </location>
</feature>
<feature type="transmembrane region" description="Helical" evidence="1">
    <location>
        <begin position="6"/>
        <end position="32"/>
    </location>
</feature>
<dbReference type="InterPro" id="IPR049220">
    <property type="entry name" value="DUF6868"/>
</dbReference>
<protein>
    <recommendedName>
        <fullName evidence="2">DUF6868 domain-containing protein</fullName>
    </recommendedName>
</protein>
<feature type="domain" description="DUF6868" evidence="2">
    <location>
        <begin position="3"/>
        <end position="80"/>
    </location>
</feature>
<comment type="caution">
    <text evidence="3">The sequence shown here is derived from an EMBL/GenBank/DDBJ whole genome shotgun (WGS) entry which is preliminary data.</text>
</comment>
<dbReference type="Proteomes" id="UP000787472">
    <property type="component" value="Unassembled WGS sequence"/>
</dbReference>
<keyword evidence="1" id="KW-1133">Transmembrane helix</keyword>
<proteinExistence type="predicted"/>
<dbReference type="AlphaFoldDB" id="A0A9E5MNC3"/>
<keyword evidence="4" id="KW-1185">Reference proteome</keyword>
<evidence type="ECO:0000256" key="1">
    <source>
        <dbReference type="SAM" id="Phobius"/>
    </source>
</evidence>
<name>A0A9E5MNC3_9GAMM</name>
<dbReference type="RefSeq" id="WP_167190047.1">
    <property type="nucleotide sequence ID" value="NZ_JAAONZ010000016.1"/>
</dbReference>
<reference evidence="3" key="1">
    <citation type="submission" date="2020-03" db="EMBL/GenBank/DDBJ databases">
        <authorList>
            <person name="Guo F."/>
        </authorList>
    </citation>
    <scope>NUCLEOTIDE SEQUENCE</scope>
    <source>
        <strain evidence="3">JCM 30134</strain>
    </source>
</reference>
<keyword evidence="1" id="KW-0812">Transmembrane</keyword>
<dbReference type="EMBL" id="JAAONZ010000016">
    <property type="protein sequence ID" value="NHO67416.1"/>
    <property type="molecule type" value="Genomic_DNA"/>
</dbReference>
<evidence type="ECO:0000259" key="2">
    <source>
        <dbReference type="Pfam" id="PF21742"/>
    </source>
</evidence>
<organism evidence="3 4">
    <name type="scientific">Pseudomaricurvus hydrocarbonicus</name>
    <dbReference type="NCBI Taxonomy" id="1470433"/>
    <lineage>
        <taxon>Bacteria</taxon>
        <taxon>Pseudomonadati</taxon>
        <taxon>Pseudomonadota</taxon>
        <taxon>Gammaproteobacteria</taxon>
        <taxon>Cellvibrionales</taxon>
        <taxon>Cellvibrionaceae</taxon>
        <taxon>Pseudomaricurvus</taxon>
    </lineage>
</organism>
<evidence type="ECO:0000313" key="3">
    <source>
        <dbReference type="EMBL" id="NHO67416.1"/>
    </source>
</evidence>
<keyword evidence="1" id="KW-0472">Membrane</keyword>
<gene>
    <name evidence="3" type="ORF">G8770_17865</name>
</gene>
<accession>A0A9E5MNC3</accession>
<sequence>MDNISVVTTFLGWCTFINLCLYVVSAFMMTLFSTPFKNIHSSITNIHSDTLDVLYFNFLGNYKLAIFITNLVPYIALKVMGY</sequence>
<evidence type="ECO:0000313" key="4">
    <source>
        <dbReference type="Proteomes" id="UP000787472"/>
    </source>
</evidence>